<dbReference type="AlphaFoldDB" id="A0A6L2KPG5"/>
<dbReference type="InterPro" id="IPR021109">
    <property type="entry name" value="Peptidase_aspartic_dom_sf"/>
</dbReference>
<dbReference type="PANTHER" id="PTHR33067">
    <property type="entry name" value="RNA-DIRECTED DNA POLYMERASE-RELATED"/>
    <property type="match status" value="1"/>
</dbReference>
<feature type="region of interest" description="Disordered" evidence="1">
    <location>
        <begin position="316"/>
        <end position="366"/>
    </location>
</feature>
<organism evidence="2">
    <name type="scientific">Tanacetum cinerariifolium</name>
    <name type="common">Dalmatian daisy</name>
    <name type="synonym">Chrysanthemum cinerariifolium</name>
    <dbReference type="NCBI Taxonomy" id="118510"/>
    <lineage>
        <taxon>Eukaryota</taxon>
        <taxon>Viridiplantae</taxon>
        <taxon>Streptophyta</taxon>
        <taxon>Embryophyta</taxon>
        <taxon>Tracheophyta</taxon>
        <taxon>Spermatophyta</taxon>
        <taxon>Magnoliopsida</taxon>
        <taxon>eudicotyledons</taxon>
        <taxon>Gunneridae</taxon>
        <taxon>Pentapetalae</taxon>
        <taxon>asterids</taxon>
        <taxon>campanulids</taxon>
        <taxon>Asterales</taxon>
        <taxon>Asteraceae</taxon>
        <taxon>Asteroideae</taxon>
        <taxon>Anthemideae</taxon>
        <taxon>Anthemidinae</taxon>
        <taxon>Tanacetum</taxon>
    </lineage>
</organism>
<protein>
    <recommendedName>
        <fullName evidence="3">Reverse transcriptase domain-containing protein</fullName>
    </recommendedName>
</protein>
<feature type="region of interest" description="Disordered" evidence="1">
    <location>
        <begin position="1"/>
        <end position="53"/>
    </location>
</feature>
<dbReference type="Gene3D" id="2.40.70.10">
    <property type="entry name" value="Acid Proteases"/>
    <property type="match status" value="1"/>
</dbReference>
<comment type="caution">
    <text evidence="2">The sequence shown here is derived from an EMBL/GenBank/DDBJ whole genome shotgun (WGS) entry which is preliminary data.</text>
</comment>
<feature type="compositionally biased region" description="Basic and acidic residues" evidence="1">
    <location>
        <begin position="335"/>
        <end position="344"/>
    </location>
</feature>
<gene>
    <name evidence="2" type="ORF">Tci_021772</name>
</gene>
<evidence type="ECO:0000313" key="2">
    <source>
        <dbReference type="EMBL" id="GEU49794.1"/>
    </source>
</evidence>
<evidence type="ECO:0008006" key="3">
    <source>
        <dbReference type="Google" id="ProtNLM"/>
    </source>
</evidence>
<evidence type="ECO:0000256" key="1">
    <source>
        <dbReference type="SAM" id="MobiDB-lite"/>
    </source>
</evidence>
<name>A0A6L2KPG5_TANCI</name>
<dbReference type="PANTHER" id="PTHR33067:SF9">
    <property type="entry name" value="RNA-DIRECTED DNA POLYMERASE"/>
    <property type="match status" value="1"/>
</dbReference>
<dbReference type="EMBL" id="BKCJ010002616">
    <property type="protein sequence ID" value="GEU49794.1"/>
    <property type="molecule type" value="Genomic_DNA"/>
</dbReference>
<accession>A0A6L2KPG5</accession>
<feature type="compositionally biased region" description="Polar residues" evidence="1">
    <location>
        <begin position="1"/>
        <end position="23"/>
    </location>
</feature>
<sequence length="1049" mass="117272">MQTRSSSKLARDQTSNPTSSANPTPKGRIRRSSKQKVENSHFEENLTPVATRTDNRTMAEMLCAPTEGCAEAIIVPSILAQQFELKHSLINMITSEQFFGLEKDNPHDHWQLSSGNSSSLTVAKYSSSGIFIASSGNALEHFIPNTVSVQSKEITSNSCEKNTQLPERYSNPWEFWSTVVAFVAFPLTDEPEKYPLKEFLIKFSVLNRQRPLTLDFNTFCSSTVLNYNNGKYVDHPTPEVISGCYSSTEQVNFIQQLLAYSLITGTEVDIREIIYSDLVTKLLNKSRLKYISYPRFISYALQVLLDLGGNKQPLDKDITFTTPDEGTVKTTPRPEGSREDKDSGGNKPTANMEPHNPTDDEAQESEEDILGAGKCHVCYLKESLRINGKSMKRYQTDQLVEASMSSLKKSSSTINDLYKSLEVITRLLKDITNSIKDDPTTTKKIEEASDTLAKILTQTTEILSLVMSFDFSTLQSTVKNIQDQAFKQEEALPLDTFYNALNPAGQDSLNVAAGGNLLEKSPQDALTIIENKSKVRNSRSKLIASPVNACDNHSSSELAKLTRAVNQRTSVVTTAMTATLKQFQSNPPPAEVKAVEEICVTCGGAHPYYQCLAASGNTFLEYRDNIQGYVSAATGNYNQGNPGYRPQAITTRSGIVLDVPSVLIPLPFINPGEDERVKETLIDQDLVEDPLHPNILYPSRMHKQKQQEKDEVQIHMFWQMFKQLHINITLADALILIPKYHKMLKALLSNKEKLLELANTTLNENYSAVILKKLPEKLGDPGKFLVLCGFSELKYKALADLANRAICTSAGIARDVFVPIGKFTFPADFFIVDYKSDPRVSLILGRPFLRTARALIDVHGEVMILRDGRENQKSKLLIDELDLPRSSDFLPSPEYDSFLFEDFSEVDTLPLTNNEDKVFNPSILINENLSEVTTHVAPDKNVKKIAISFASLILEDFNPPLSYELPFHKEVLGSKTLLSFLSENEEKVFKPGILASKGVHSSNLLKLSHRGHKVFKIIKILKSPMEICPCFCGEDIRILDVPYLYFYPP</sequence>
<reference evidence="2" key="1">
    <citation type="journal article" date="2019" name="Sci. Rep.">
        <title>Draft genome of Tanacetum cinerariifolium, the natural source of mosquito coil.</title>
        <authorList>
            <person name="Yamashiro T."/>
            <person name="Shiraishi A."/>
            <person name="Satake H."/>
            <person name="Nakayama K."/>
        </authorList>
    </citation>
    <scope>NUCLEOTIDE SEQUENCE</scope>
</reference>
<proteinExistence type="predicted"/>
<feature type="compositionally biased region" description="Basic and acidic residues" evidence="1">
    <location>
        <begin position="35"/>
        <end position="44"/>
    </location>
</feature>
<feature type="compositionally biased region" description="Polar residues" evidence="1">
    <location>
        <begin position="319"/>
        <end position="330"/>
    </location>
</feature>